<dbReference type="eggNOG" id="COG1413">
    <property type="taxonomic scope" value="Bacteria"/>
</dbReference>
<evidence type="ECO:0008006" key="5">
    <source>
        <dbReference type="Google" id="ProtNLM"/>
    </source>
</evidence>
<reference evidence="1 3" key="1">
    <citation type="submission" date="2016-02" db="EMBL/GenBank/DDBJ databases">
        <authorList>
            <person name="Wen L."/>
            <person name="He K."/>
            <person name="Yang H."/>
        </authorList>
    </citation>
    <scope>NUCLEOTIDE SEQUENCE [LARGE SCALE GENOMIC DNA]</scope>
    <source>
        <strain evidence="1 3">MJR8628A</strain>
    </source>
</reference>
<dbReference type="EMBL" id="UGTB01000004">
    <property type="protein sequence ID" value="SUB61530.1"/>
    <property type="molecule type" value="Genomic_DNA"/>
</dbReference>
<dbReference type="Proteomes" id="UP000255101">
    <property type="component" value="Unassembled WGS sequence"/>
</dbReference>
<protein>
    <recommendedName>
        <fullName evidence="5">HEAT repeat domain-containing protein</fullName>
    </recommendedName>
</protein>
<dbReference type="STRING" id="1261.HMPREF3195_01765"/>
<dbReference type="AlphaFoldDB" id="A0A135YMK3"/>
<dbReference type="Gene3D" id="1.25.10.10">
    <property type="entry name" value="Leucine-rich Repeat Variant"/>
    <property type="match status" value="1"/>
</dbReference>
<sequence length="225" mass="26040">MVIGWENVDNLEDYYITYLLYRESLNVEQIARVRNKSVEEVNNDLITAKDIIRKTKKSLVQGQEEKDIIDYFLSLSKDERLDFMSKLKNSDINDFKRKVYRGILRLDNVDDLMVLVWAAGEFRDARFLDILYPITEKKHANIRRIAYSAIGKIGSTSSSNIMEMGLSDTNPQVRQYCAKSLANLGTKDSIKILENLIKLKADFEKDYVLRAARESLDALHIKYSV</sequence>
<dbReference type="InterPro" id="IPR016024">
    <property type="entry name" value="ARM-type_fold"/>
</dbReference>
<dbReference type="Proteomes" id="UP000070326">
    <property type="component" value="Unassembled WGS sequence"/>
</dbReference>
<evidence type="ECO:0000313" key="3">
    <source>
        <dbReference type="Proteomes" id="UP000070326"/>
    </source>
</evidence>
<dbReference type="RefSeq" id="WP_002845066.1">
    <property type="nucleotide sequence ID" value="NZ_CAMPYD010000047.1"/>
</dbReference>
<evidence type="ECO:0000313" key="2">
    <source>
        <dbReference type="EMBL" id="SUB61530.1"/>
    </source>
</evidence>
<dbReference type="PATRIC" id="fig|1261.3.peg.766"/>
<evidence type="ECO:0000313" key="4">
    <source>
        <dbReference type="Proteomes" id="UP000255101"/>
    </source>
</evidence>
<name>A0A135YMK3_9FIRM</name>
<dbReference type="SUPFAM" id="SSF48371">
    <property type="entry name" value="ARM repeat"/>
    <property type="match status" value="1"/>
</dbReference>
<dbReference type="InterPro" id="IPR011989">
    <property type="entry name" value="ARM-like"/>
</dbReference>
<dbReference type="EMBL" id="LSQZ01000087">
    <property type="protein sequence ID" value="KXI10645.1"/>
    <property type="molecule type" value="Genomic_DNA"/>
</dbReference>
<proteinExistence type="predicted"/>
<evidence type="ECO:0000313" key="1">
    <source>
        <dbReference type="EMBL" id="KXI10645.1"/>
    </source>
</evidence>
<gene>
    <name evidence="1" type="ORF">HMPREF3195_01765</name>
    <name evidence="2" type="ORF">NCTC11460_01470</name>
</gene>
<reference evidence="2 4" key="2">
    <citation type="submission" date="2018-06" db="EMBL/GenBank/DDBJ databases">
        <authorList>
            <consortium name="Pathogen Informatics"/>
            <person name="Doyle S."/>
        </authorList>
    </citation>
    <scope>NUCLEOTIDE SEQUENCE [LARGE SCALE GENOMIC DNA]</scope>
    <source>
        <strain evidence="2 4">NCTC11460</strain>
    </source>
</reference>
<accession>A0A135YMK3</accession>
<organism evidence="1 3">
    <name type="scientific">Peptostreptococcus anaerobius</name>
    <dbReference type="NCBI Taxonomy" id="1261"/>
    <lineage>
        <taxon>Bacteria</taxon>
        <taxon>Bacillati</taxon>
        <taxon>Bacillota</taxon>
        <taxon>Clostridia</taxon>
        <taxon>Peptostreptococcales</taxon>
        <taxon>Peptostreptococcaceae</taxon>
        <taxon>Peptostreptococcus</taxon>
    </lineage>
</organism>